<dbReference type="PANTHER" id="PTHR47785:SF6">
    <property type="entry name" value="ZN(II)2CYS6 TRANSCRIPTION FACTOR (EUROFUNG)"/>
    <property type="match status" value="1"/>
</dbReference>
<name>A0A9P4QQZ8_9PLEO</name>
<gene>
    <name evidence="4" type="ORF">EJ04DRAFT_515636</name>
</gene>
<organism evidence="4 5">
    <name type="scientific">Polyplosphaeria fusca</name>
    <dbReference type="NCBI Taxonomy" id="682080"/>
    <lineage>
        <taxon>Eukaryota</taxon>
        <taxon>Fungi</taxon>
        <taxon>Dikarya</taxon>
        <taxon>Ascomycota</taxon>
        <taxon>Pezizomycotina</taxon>
        <taxon>Dothideomycetes</taxon>
        <taxon>Pleosporomycetidae</taxon>
        <taxon>Pleosporales</taxon>
        <taxon>Tetraplosphaeriaceae</taxon>
        <taxon>Polyplosphaeria</taxon>
    </lineage>
</organism>
<dbReference type="AlphaFoldDB" id="A0A9P4QQZ8"/>
<dbReference type="GO" id="GO:0008270">
    <property type="term" value="F:zinc ion binding"/>
    <property type="evidence" value="ECO:0007669"/>
    <property type="project" value="InterPro"/>
</dbReference>
<dbReference type="OrthoDB" id="6133115at2759"/>
<dbReference type="EMBL" id="ML996233">
    <property type="protein sequence ID" value="KAF2729833.1"/>
    <property type="molecule type" value="Genomic_DNA"/>
</dbReference>
<dbReference type="GO" id="GO:0003677">
    <property type="term" value="F:DNA binding"/>
    <property type="evidence" value="ECO:0007669"/>
    <property type="project" value="InterPro"/>
</dbReference>
<protein>
    <submittedName>
        <fullName evidence="4">C6 zinc finger domain-containing protein</fullName>
    </submittedName>
</protein>
<dbReference type="Proteomes" id="UP000799444">
    <property type="component" value="Unassembled WGS sequence"/>
</dbReference>
<dbReference type="GO" id="GO:0006351">
    <property type="term" value="P:DNA-templated transcription"/>
    <property type="evidence" value="ECO:0007669"/>
    <property type="project" value="InterPro"/>
</dbReference>
<keyword evidence="5" id="KW-1185">Reference proteome</keyword>
<keyword evidence="1" id="KW-0539">Nucleus</keyword>
<comment type="caution">
    <text evidence="4">The sequence shown here is derived from an EMBL/GenBank/DDBJ whole genome shotgun (WGS) entry which is preliminary data.</text>
</comment>
<evidence type="ECO:0000259" key="3">
    <source>
        <dbReference type="Pfam" id="PF04082"/>
    </source>
</evidence>
<dbReference type="InterPro" id="IPR007219">
    <property type="entry name" value="XnlR_reg_dom"/>
</dbReference>
<dbReference type="InterPro" id="IPR053181">
    <property type="entry name" value="EcdB-like_regulator"/>
</dbReference>
<feature type="compositionally biased region" description="Polar residues" evidence="2">
    <location>
        <begin position="60"/>
        <end position="78"/>
    </location>
</feature>
<evidence type="ECO:0000313" key="4">
    <source>
        <dbReference type="EMBL" id="KAF2729833.1"/>
    </source>
</evidence>
<evidence type="ECO:0000256" key="1">
    <source>
        <dbReference type="ARBA" id="ARBA00023242"/>
    </source>
</evidence>
<dbReference type="PANTHER" id="PTHR47785">
    <property type="entry name" value="ZN(II)2CYS6 TRANSCRIPTION FACTOR (EUROFUNG)-RELATED-RELATED"/>
    <property type="match status" value="1"/>
</dbReference>
<proteinExistence type="predicted"/>
<evidence type="ECO:0000313" key="5">
    <source>
        <dbReference type="Proteomes" id="UP000799444"/>
    </source>
</evidence>
<accession>A0A9P4QQZ8</accession>
<feature type="domain" description="Xylanolytic transcriptional activator regulatory" evidence="3">
    <location>
        <begin position="187"/>
        <end position="396"/>
    </location>
</feature>
<sequence length="612" mass="68744">MNLECTYQSPRPTKKDQSMTVAINAIRRLESKIENLTAAVQASKPPPIPSHGFEHHSPLSIHSQPSPGTFANGVPNSLSRHDRGSVHEIGVSPQSMGPQTTVAYGISEAPRKISLSFSQHGVSLWPAVKQILPPAFTEARAALATDYVVECETQRTPLSIRIDTPYRAPSVLWLPALPLSSIKGLSDAYFAVFNRSNPLLDKQHFFSTTLGCAMETKFGYDIEACLVLLVCALGCLAVKAHEEGNFPLPSRSHLPGRGFVPPKWYELILEEPPGLKFFNEARMRIGLLVCQNDLQTGQVWMLQTAYYAQILRPIESWTTVNRAALCCTSMLKRNDAMDFDQWEGDMFCRLFWNTLMYETIITQELNLPLSGVQEYEPDVPIPKFTSCPQPETSIPGPLVDDDDSFFNFHFLAQAAHRILLTRIRHLLYEFTESEGSPTAALTAEIHHQLEQWRGNLPPALQFAEGDTINDDSPSPARVIAKDMLRSRYLVAKYHSGRSFLYKALHFPQHVNDSEYARIAEALKDGMYWPSTMGRCTQMQSALPLKFGWCCQCFGQILLLHTVARSPDPKLREALPDGWQSWVRIMVELITKCAEYSPAIAKDAELVRLLDWP</sequence>
<reference evidence="4" key="1">
    <citation type="journal article" date="2020" name="Stud. Mycol.">
        <title>101 Dothideomycetes genomes: a test case for predicting lifestyles and emergence of pathogens.</title>
        <authorList>
            <person name="Haridas S."/>
            <person name="Albert R."/>
            <person name="Binder M."/>
            <person name="Bloem J."/>
            <person name="Labutti K."/>
            <person name="Salamov A."/>
            <person name="Andreopoulos B."/>
            <person name="Baker S."/>
            <person name="Barry K."/>
            <person name="Bills G."/>
            <person name="Bluhm B."/>
            <person name="Cannon C."/>
            <person name="Castanera R."/>
            <person name="Culley D."/>
            <person name="Daum C."/>
            <person name="Ezra D."/>
            <person name="Gonzalez J."/>
            <person name="Henrissat B."/>
            <person name="Kuo A."/>
            <person name="Liang C."/>
            <person name="Lipzen A."/>
            <person name="Lutzoni F."/>
            <person name="Magnuson J."/>
            <person name="Mondo S."/>
            <person name="Nolan M."/>
            <person name="Ohm R."/>
            <person name="Pangilinan J."/>
            <person name="Park H.-J."/>
            <person name="Ramirez L."/>
            <person name="Alfaro M."/>
            <person name="Sun H."/>
            <person name="Tritt A."/>
            <person name="Yoshinaga Y."/>
            <person name="Zwiers L.-H."/>
            <person name="Turgeon B."/>
            <person name="Goodwin S."/>
            <person name="Spatafora J."/>
            <person name="Crous P."/>
            <person name="Grigoriev I."/>
        </authorList>
    </citation>
    <scope>NUCLEOTIDE SEQUENCE</scope>
    <source>
        <strain evidence="4">CBS 125425</strain>
    </source>
</reference>
<feature type="region of interest" description="Disordered" evidence="2">
    <location>
        <begin position="42"/>
        <end position="97"/>
    </location>
</feature>
<evidence type="ECO:0000256" key="2">
    <source>
        <dbReference type="SAM" id="MobiDB-lite"/>
    </source>
</evidence>
<dbReference type="Pfam" id="PF04082">
    <property type="entry name" value="Fungal_trans"/>
    <property type="match status" value="1"/>
</dbReference>
<dbReference type="CDD" id="cd12148">
    <property type="entry name" value="fungal_TF_MHR"/>
    <property type="match status" value="1"/>
</dbReference>